<organism evidence="10 11">
    <name type="scientific">Peltaster fructicola</name>
    <dbReference type="NCBI Taxonomy" id="286661"/>
    <lineage>
        <taxon>Eukaryota</taxon>
        <taxon>Fungi</taxon>
        <taxon>Dikarya</taxon>
        <taxon>Ascomycota</taxon>
        <taxon>Pezizomycotina</taxon>
        <taxon>Dothideomycetes</taxon>
        <taxon>Dothideomycetes incertae sedis</taxon>
        <taxon>Peltaster</taxon>
    </lineage>
</organism>
<feature type="transmembrane region" description="Helical" evidence="8">
    <location>
        <begin position="408"/>
        <end position="431"/>
    </location>
</feature>
<evidence type="ECO:0000256" key="2">
    <source>
        <dbReference type="ARBA" id="ARBA00022448"/>
    </source>
</evidence>
<feature type="transmembrane region" description="Helical" evidence="8">
    <location>
        <begin position="375"/>
        <end position="396"/>
    </location>
</feature>
<dbReference type="NCBIfam" id="TIGR00913">
    <property type="entry name" value="2A0310"/>
    <property type="match status" value="1"/>
</dbReference>
<dbReference type="InterPro" id="IPR004762">
    <property type="entry name" value="Amino_acid_permease_fungi"/>
</dbReference>
<dbReference type="PIRSF" id="PIRSF006060">
    <property type="entry name" value="AA_transporter"/>
    <property type="match status" value="1"/>
</dbReference>
<evidence type="ECO:0000256" key="1">
    <source>
        <dbReference type="ARBA" id="ARBA00004651"/>
    </source>
</evidence>
<proteinExistence type="predicted"/>
<keyword evidence="5" id="KW-0029">Amino-acid transport</keyword>
<evidence type="ECO:0000313" key="11">
    <source>
        <dbReference type="Proteomes" id="UP000503462"/>
    </source>
</evidence>
<evidence type="ECO:0000313" key="10">
    <source>
        <dbReference type="EMBL" id="QIX01133.1"/>
    </source>
</evidence>
<dbReference type="FunFam" id="1.20.1740.10:FF:000017">
    <property type="entry name" value="Amino acid permease"/>
    <property type="match status" value="1"/>
</dbReference>
<feature type="domain" description="Amino acid permease/ SLC12A" evidence="9">
    <location>
        <begin position="47"/>
        <end position="514"/>
    </location>
</feature>
<name>A0A6H0Y289_9PEZI</name>
<keyword evidence="3" id="KW-1003">Cell membrane</keyword>
<dbReference type="Pfam" id="PF00324">
    <property type="entry name" value="AA_permease"/>
    <property type="match status" value="1"/>
</dbReference>
<evidence type="ECO:0000256" key="3">
    <source>
        <dbReference type="ARBA" id="ARBA00022475"/>
    </source>
</evidence>
<dbReference type="GO" id="GO:0005886">
    <property type="term" value="C:plasma membrane"/>
    <property type="evidence" value="ECO:0007669"/>
    <property type="project" value="UniProtKB-SubCell"/>
</dbReference>
<feature type="transmembrane region" description="Helical" evidence="8">
    <location>
        <begin position="75"/>
        <end position="91"/>
    </location>
</feature>
<evidence type="ECO:0000256" key="8">
    <source>
        <dbReference type="SAM" id="Phobius"/>
    </source>
</evidence>
<evidence type="ECO:0000256" key="7">
    <source>
        <dbReference type="ARBA" id="ARBA00023136"/>
    </source>
</evidence>
<feature type="transmembrane region" description="Helical" evidence="8">
    <location>
        <begin position="452"/>
        <end position="477"/>
    </location>
</feature>
<feature type="transmembrane region" description="Helical" evidence="8">
    <location>
        <begin position="50"/>
        <end position="69"/>
    </location>
</feature>
<reference evidence="10 11" key="1">
    <citation type="journal article" date="2016" name="Sci. Rep.">
        <title>Peltaster fructicola genome reveals evolution from an invasive phytopathogen to an ectophytic parasite.</title>
        <authorList>
            <person name="Xu C."/>
            <person name="Chen H."/>
            <person name="Gleason M.L."/>
            <person name="Xu J.R."/>
            <person name="Liu H."/>
            <person name="Zhang R."/>
            <person name="Sun G."/>
        </authorList>
    </citation>
    <scope>NUCLEOTIDE SEQUENCE [LARGE SCALE GENOMIC DNA]</scope>
    <source>
        <strain evidence="10 11">LNHT1506</strain>
    </source>
</reference>
<dbReference type="AlphaFoldDB" id="A0A6H0Y289"/>
<evidence type="ECO:0000256" key="6">
    <source>
        <dbReference type="ARBA" id="ARBA00022989"/>
    </source>
</evidence>
<dbReference type="PANTHER" id="PTHR43341">
    <property type="entry name" value="AMINO ACID PERMEASE"/>
    <property type="match status" value="1"/>
</dbReference>
<keyword evidence="6 8" id="KW-1133">Transmembrane helix</keyword>
<comment type="subcellular location">
    <subcellularLocation>
        <location evidence="1">Cell membrane</location>
        <topology evidence="1">Multi-pass membrane protein</topology>
    </subcellularLocation>
</comment>
<dbReference type="InterPro" id="IPR004840">
    <property type="entry name" value="Amino_acid_permease_CS"/>
</dbReference>
<dbReference type="Proteomes" id="UP000503462">
    <property type="component" value="Chromosome 4"/>
</dbReference>
<accession>A0A6H0Y289</accession>
<dbReference type="InterPro" id="IPR050524">
    <property type="entry name" value="APC_YAT"/>
</dbReference>
<keyword evidence="2" id="KW-0813">Transport</keyword>
<sequence length="561" mass="61336">MATQGVDGDYEKGFGAKTEVQDAHTSNEYDVQSGAPRDLKRHLQGRHMQMIAIGGAIGAGFFVGSGSALEKGGPASLVICFIIIGLMLLVTMQALGELTVLFPVNGAFYSYAVRFIDPAVGFGVGWNYAIQWLTVLPFELTAASITIDYWDPTGRIDKAVWVGVFLFVLIIIQCFGVRGYGEVEFFLSFIKVTATIGFIILAIIIDCGGVPTQPYFDNGSRYIGARYWYDPGAFQHGFKGFCAVFVTASFAFGGTELTGLAAAESANPLKAIPQATKQVFWRISIFYVLGLFLVGLVVSSTNERLLGVGESYTSASPFVIAIDQAGIKVLPSIFNAVITISVISVANSCAYASTRTLQAMGKSGHAPSFLAYVDKAGRPVFCILLQIAFGFLAFVIDVPNGDTESAFFNWLLALSGLSNFFIWGSICLSHVRFRSAWKAQGRTLDEIPYKAAFGVWGSLFGLFLVVLCLMAQFYVALYPVSGPQLDPTGFFQAYLAAFIILFSYVFWKLWTRNFSLYVRASEMDVTTGLRGDLHELHQEAEVVQEEATWANLPYRAFRAVF</sequence>
<evidence type="ECO:0000259" key="9">
    <source>
        <dbReference type="Pfam" id="PF00324"/>
    </source>
</evidence>
<dbReference type="Gene3D" id="1.20.1740.10">
    <property type="entry name" value="Amino acid/polyamine transporter I"/>
    <property type="match status" value="1"/>
</dbReference>
<feature type="transmembrane region" description="Helical" evidence="8">
    <location>
        <begin position="185"/>
        <end position="205"/>
    </location>
</feature>
<evidence type="ECO:0000256" key="4">
    <source>
        <dbReference type="ARBA" id="ARBA00022692"/>
    </source>
</evidence>
<dbReference type="EMBL" id="CP051142">
    <property type="protein sequence ID" value="QIX01133.1"/>
    <property type="molecule type" value="Genomic_DNA"/>
</dbReference>
<feature type="transmembrane region" description="Helical" evidence="8">
    <location>
        <begin position="159"/>
        <end position="179"/>
    </location>
</feature>
<protein>
    <recommendedName>
        <fullName evidence="9">Amino acid permease/ SLC12A domain-containing protein</fullName>
    </recommendedName>
</protein>
<keyword evidence="7 8" id="KW-0472">Membrane</keyword>
<dbReference type="PANTHER" id="PTHR43341:SF1">
    <property type="entry name" value="GENERAL AMINO-ACID PERMEASE GAP1"/>
    <property type="match status" value="1"/>
</dbReference>
<evidence type="ECO:0000256" key="5">
    <source>
        <dbReference type="ARBA" id="ARBA00022970"/>
    </source>
</evidence>
<dbReference type="InterPro" id="IPR004841">
    <property type="entry name" value="AA-permease/SLC12A_dom"/>
</dbReference>
<feature type="transmembrane region" description="Helical" evidence="8">
    <location>
        <begin position="279"/>
        <end position="298"/>
    </location>
</feature>
<dbReference type="OrthoDB" id="3900342at2759"/>
<keyword evidence="11" id="KW-1185">Reference proteome</keyword>
<gene>
    <name evidence="10" type="ORF">AMS68_006650</name>
</gene>
<keyword evidence="4 8" id="KW-0812">Transmembrane</keyword>
<dbReference type="PROSITE" id="PS00218">
    <property type="entry name" value="AMINO_ACID_PERMEASE_1"/>
    <property type="match status" value="1"/>
</dbReference>
<feature type="transmembrane region" description="Helical" evidence="8">
    <location>
        <begin position="333"/>
        <end position="354"/>
    </location>
</feature>
<feature type="transmembrane region" description="Helical" evidence="8">
    <location>
        <begin position="489"/>
        <end position="507"/>
    </location>
</feature>
<dbReference type="GO" id="GO:0015171">
    <property type="term" value="F:amino acid transmembrane transporter activity"/>
    <property type="evidence" value="ECO:0007669"/>
    <property type="project" value="TreeGrafter"/>
</dbReference>